<feature type="compositionally biased region" description="Basic residues" evidence="1">
    <location>
        <begin position="149"/>
        <end position="159"/>
    </location>
</feature>
<feature type="region of interest" description="Disordered" evidence="1">
    <location>
        <begin position="42"/>
        <end position="87"/>
    </location>
</feature>
<sequence>MEQLLLSVPFRWAGHWIRQEGRKQAWAVGTRRGQWTVDTLFHSHSTSHDPSTQPLSLPNPFEPTSAATPATPPNPLHQHGGGYDEPRLLLQPGVLALTPPCSIRTGMTTSPAGPRLAARPPRASCRCHDGRPQRHGDNLETTHAYMRTVRIRHSNRHKAAPGGTQEKKKRKKTNRRRHPSNGLARINGAKRDNQSHPRNQPRPRLSGP</sequence>
<organism evidence="2 3">
    <name type="scientific">Colletotrichum musicola</name>
    <dbReference type="NCBI Taxonomy" id="2175873"/>
    <lineage>
        <taxon>Eukaryota</taxon>
        <taxon>Fungi</taxon>
        <taxon>Dikarya</taxon>
        <taxon>Ascomycota</taxon>
        <taxon>Pezizomycotina</taxon>
        <taxon>Sordariomycetes</taxon>
        <taxon>Hypocreomycetidae</taxon>
        <taxon>Glomerellales</taxon>
        <taxon>Glomerellaceae</taxon>
        <taxon>Colletotrichum</taxon>
        <taxon>Colletotrichum orchidearum species complex</taxon>
    </lineage>
</organism>
<evidence type="ECO:0000313" key="2">
    <source>
        <dbReference type="EMBL" id="KAF6829321.1"/>
    </source>
</evidence>
<evidence type="ECO:0000313" key="3">
    <source>
        <dbReference type="Proteomes" id="UP000639643"/>
    </source>
</evidence>
<reference evidence="2" key="1">
    <citation type="journal article" date="2020" name="Phytopathology">
        <title>Genome Sequence Resources of Colletotrichum truncatum, C. plurivorum, C. musicola, and C. sojae: Four Species Pathogenic to Soybean (Glycine max).</title>
        <authorList>
            <person name="Rogerio F."/>
            <person name="Boufleur T.R."/>
            <person name="Ciampi-Guillardi M."/>
            <person name="Sukno S.A."/>
            <person name="Thon M.R."/>
            <person name="Massola Junior N.S."/>
            <person name="Baroncelli R."/>
        </authorList>
    </citation>
    <scope>NUCLEOTIDE SEQUENCE</scope>
    <source>
        <strain evidence="2">LFN0074</strain>
    </source>
</reference>
<proteinExistence type="predicted"/>
<comment type="caution">
    <text evidence="2">The sequence shown here is derived from an EMBL/GenBank/DDBJ whole genome shotgun (WGS) entry which is preliminary data.</text>
</comment>
<gene>
    <name evidence="2" type="ORF">CMUS01_08209</name>
</gene>
<feature type="compositionally biased region" description="Polar residues" evidence="1">
    <location>
        <begin position="42"/>
        <end position="56"/>
    </location>
</feature>
<dbReference type="EMBL" id="WIGM01000313">
    <property type="protein sequence ID" value="KAF6829321.1"/>
    <property type="molecule type" value="Genomic_DNA"/>
</dbReference>
<accession>A0A8H6NE90</accession>
<feature type="compositionally biased region" description="Basic and acidic residues" evidence="1">
    <location>
        <begin position="126"/>
        <end position="140"/>
    </location>
</feature>
<feature type="compositionally biased region" description="Basic residues" evidence="1">
    <location>
        <begin position="167"/>
        <end position="179"/>
    </location>
</feature>
<dbReference type="Proteomes" id="UP000639643">
    <property type="component" value="Unassembled WGS sequence"/>
</dbReference>
<dbReference type="AlphaFoldDB" id="A0A8H6NE90"/>
<feature type="compositionally biased region" description="Low complexity" evidence="1">
    <location>
        <begin position="111"/>
        <end position="124"/>
    </location>
</feature>
<protein>
    <submittedName>
        <fullName evidence="2">Uncharacterized protein</fullName>
    </submittedName>
</protein>
<name>A0A8H6NE90_9PEZI</name>
<feature type="region of interest" description="Disordered" evidence="1">
    <location>
        <begin position="105"/>
        <end position="208"/>
    </location>
</feature>
<evidence type="ECO:0000256" key="1">
    <source>
        <dbReference type="SAM" id="MobiDB-lite"/>
    </source>
</evidence>
<keyword evidence="3" id="KW-1185">Reference proteome</keyword>